<evidence type="ECO:0000313" key="2">
    <source>
        <dbReference type="EMBL" id="MCW6509864.1"/>
    </source>
</evidence>
<keyword evidence="3" id="KW-1185">Reference proteome</keyword>
<proteinExistence type="predicted"/>
<feature type="region of interest" description="Disordered" evidence="1">
    <location>
        <begin position="1"/>
        <end position="23"/>
    </location>
</feature>
<dbReference type="RefSeq" id="WP_282586238.1">
    <property type="nucleotide sequence ID" value="NZ_JAMOIM010000012.1"/>
</dbReference>
<gene>
    <name evidence="2" type="ORF">M8523_17745</name>
</gene>
<evidence type="ECO:0000256" key="1">
    <source>
        <dbReference type="SAM" id="MobiDB-lite"/>
    </source>
</evidence>
<name>A0AA41YXC6_9HYPH</name>
<sequence>MTYSNDNQRPRRNPFAVHANDNPPPPDWYSGFLPADGVPNLLGYPNDDGLIARRSRLHRGRFKLNGLTYDARGLDLVENVPDGEQVEVRIDLSDLSSAWIEDPLLGEWFPVRCVQTRYARGVSFAAHLRLIEDYVRSDPMPPPWHEADGAAGSGLD</sequence>
<dbReference type="EMBL" id="JAMOIM010000012">
    <property type="protein sequence ID" value="MCW6509864.1"/>
    <property type="molecule type" value="Genomic_DNA"/>
</dbReference>
<comment type="caution">
    <text evidence="2">The sequence shown here is derived from an EMBL/GenBank/DDBJ whole genome shotgun (WGS) entry which is preliminary data.</text>
</comment>
<organism evidence="2 3">
    <name type="scientific">Lichenifustis flavocetrariae</name>
    <dbReference type="NCBI Taxonomy" id="2949735"/>
    <lineage>
        <taxon>Bacteria</taxon>
        <taxon>Pseudomonadati</taxon>
        <taxon>Pseudomonadota</taxon>
        <taxon>Alphaproteobacteria</taxon>
        <taxon>Hyphomicrobiales</taxon>
        <taxon>Lichenihabitantaceae</taxon>
        <taxon>Lichenifustis</taxon>
    </lineage>
</organism>
<evidence type="ECO:0000313" key="3">
    <source>
        <dbReference type="Proteomes" id="UP001165667"/>
    </source>
</evidence>
<accession>A0AA41YXC6</accession>
<dbReference type="AlphaFoldDB" id="A0AA41YXC6"/>
<protein>
    <submittedName>
        <fullName evidence="2">Uncharacterized protein</fullName>
    </submittedName>
</protein>
<reference evidence="2" key="1">
    <citation type="submission" date="2022-05" db="EMBL/GenBank/DDBJ databases">
        <authorList>
            <person name="Pankratov T."/>
        </authorList>
    </citation>
    <scope>NUCLEOTIDE SEQUENCE</scope>
    <source>
        <strain evidence="2">BP6-180914</strain>
    </source>
</reference>
<dbReference type="Proteomes" id="UP001165667">
    <property type="component" value="Unassembled WGS sequence"/>
</dbReference>